<dbReference type="InterPro" id="IPR036397">
    <property type="entry name" value="RNaseH_sf"/>
</dbReference>
<dbReference type="Proteomes" id="UP001218218">
    <property type="component" value="Unassembled WGS sequence"/>
</dbReference>
<dbReference type="PANTHER" id="PTHR46628:SF1">
    <property type="entry name" value="PIRNA BIOGENESIS PROTEIN EXD1"/>
    <property type="match status" value="1"/>
</dbReference>
<evidence type="ECO:0008006" key="3">
    <source>
        <dbReference type="Google" id="ProtNLM"/>
    </source>
</evidence>
<dbReference type="GO" id="GO:1990923">
    <property type="term" value="C:PET complex"/>
    <property type="evidence" value="ECO:0007669"/>
    <property type="project" value="TreeGrafter"/>
</dbReference>
<keyword evidence="2" id="KW-1185">Reference proteome</keyword>
<dbReference type="AlphaFoldDB" id="A0AAD7EWL2"/>
<dbReference type="Gene3D" id="3.30.420.10">
    <property type="entry name" value="Ribonuclease H-like superfamily/Ribonuclease H"/>
    <property type="match status" value="1"/>
</dbReference>
<organism evidence="1 2">
    <name type="scientific">Mycena albidolilacea</name>
    <dbReference type="NCBI Taxonomy" id="1033008"/>
    <lineage>
        <taxon>Eukaryota</taxon>
        <taxon>Fungi</taxon>
        <taxon>Dikarya</taxon>
        <taxon>Basidiomycota</taxon>
        <taxon>Agaricomycotina</taxon>
        <taxon>Agaricomycetes</taxon>
        <taxon>Agaricomycetidae</taxon>
        <taxon>Agaricales</taxon>
        <taxon>Marasmiineae</taxon>
        <taxon>Mycenaceae</taxon>
        <taxon>Mycena</taxon>
    </lineage>
</organism>
<sequence>MGPYHSEPESICDTAASVVAVLPILQAQLILAMTCQGYALGYKNGVPSILSFATIEHPSQVFHFDLITLDRATLEPLFNILRSPSLTKAVFDGRLVASALLHNFGVGLVNFLDMQIADVTSRTLRGESAETQRGRISYIVPRSILQAHSDWAQSLLYLNEEEQCAKEHNVRAGSSVERRLKWGARPFSSWSRKHATDRVYLISAIYAHFHTTGYITHHLPAQSARYLALHRARMPELSNEGAVPVLPLGIIEQPSSSGNECLCERCGRMFPGRDVTEEGGAMHCLVCFVAKRKNQEDEESARYRAANPVQHYDSESEDDIFW</sequence>
<dbReference type="EMBL" id="JARIHO010000009">
    <property type="protein sequence ID" value="KAJ7355306.1"/>
    <property type="molecule type" value="Genomic_DNA"/>
</dbReference>
<dbReference type="SUPFAM" id="SSF53098">
    <property type="entry name" value="Ribonuclease H-like"/>
    <property type="match status" value="1"/>
</dbReference>
<evidence type="ECO:0000313" key="2">
    <source>
        <dbReference type="Proteomes" id="UP001218218"/>
    </source>
</evidence>
<dbReference type="InterPro" id="IPR012337">
    <property type="entry name" value="RNaseH-like_sf"/>
</dbReference>
<accession>A0AAD7EWL2</accession>
<dbReference type="PANTHER" id="PTHR46628">
    <property type="entry name" value="PIRNA BIOGENESIS PROTEIN EXD1"/>
    <property type="match status" value="1"/>
</dbReference>
<comment type="caution">
    <text evidence="1">The sequence shown here is derived from an EMBL/GenBank/DDBJ whole genome shotgun (WGS) entry which is preliminary data.</text>
</comment>
<dbReference type="GO" id="GO:0003676">
    <property type="term" value="F:nucleic acid binding"/>
    <property type="evidence" value="ECO:0007669"/>
    <property type="project" value="InterPro"/>
</dbReference>
<reference evidence="1" key="1">
    <citation type="submission" date="2023-03" db="EMBL/GenBank/DDBJ databases">
        <title>Massive genome expansion in bonnet fungi (Mycena s.s.) driven by repeated elements and novel gene families across ecological guilds.</title>
        <authorList>
            <consortium name="Lawrence Berkeley National Laboratory"/>
            <person name="Harder C.B."/>
            <person name="Miyauchi S."/>
            <person name="Viragh M."/>
            <person name="Kuo A."/>
            <person name="Thoen E."/>
            <person name="Andreopoulos B."/>
            <person name="Lu D."/>
            <person name="Skrede I."/>
            <person name="Drula E."/>
            <person name="Henrissat B."/>
            <person name="Morin E."/>
            <person name="Kohler A."/>
            <person name="Barry K."/>
            <person name="LaButti K."/>
            <person name="Morin E."/>
            <person name="Salamov A."/>
            <person name="Lipzen A."/>
            <person name="Mereny Z."/>
            <person name="Hegedus B."/>
            <person name="Baldrian P."/>
            <person name="Stursova M."/>
            <person name="Weitz H."/>
            <person name="Taylor A."/>
            <person name="Grigoriev I.V."/>
            <person name="Nagy L.G."/>
            <person name="Martin F."/>
            <person name="Kauserud H."/>
        </authorList>
    </citation>
    <scope>NUCLEOTIDE SEQUENCE</scope>
    <source>
        <strain evidence="1">CBHHK002</strain>
    </source>
</reference>
<dbReference type="InterPro" id="IPR052144">
    <property type="entry name" value="piRNA_biogenesis_EXD1"/>
</dbReference>
<evidence type="ECO:0000313" key="1">
    <source>
        <dbReference type="EMBL" id="KAJ7355306.1"/>
    </source>
</evidence>
<protein>
    <recommendedName>
        <fullName evidence="3">3'-5' exonuclease domain-containing protein</fullName>
    </recommendedName>
</protein>
<name>A0AAD7EWL2_9AGAR</name>
<gene>
    <name evidence="1" type="ORF">DFH08DRAFT_772243</name>
</gene>
<proteinExistence type="predicted"/>